<evidence type="ECO:0000313" key="8">
    <source>
        <dbReference type="Proteomes" id="UP001055167"/>
    </source>
</evidence>
<feature type="compositionally biased region" description="Polar residues" evidence="5">
    <location>
        <begin position="1"/>
        <end position="11"/>
    </location>
</feature>
<dbReference type="EMBL" id="BPQH01000015">
    <property type="protein sequence ID" value="GJD51771.1"/>
    <property type="molecule type" value="Genomic_DNA"/>
</dbReference>
<evidence type="ECO:0000313" key="7">
    <source>
        <dbReference type="EMBL" id="GJD51771.1"/>
    </source>
</evidence>
<organism evidence="7 8">
    <name type="scientific">Methylobacterium crusticola</name>
    <dbReference type="NCBI Taxonomy" id="1697972"/>
    <lineage>
        <taxon>Bacteria</taxon>
        <taxon>Pseudomonadati</taxon>
        <taxon>Pseudomonadota</taxon>
        <taxon>Alphaproteobacteria</taxon>
        <taxon>Hyphomicrobiales</taxon>
        <taxon>Methylobacteriaceae</taxon>
        <taxon>Methylobacterium</taxon>
    </lineage>
</organism>
<evidence type="ECO:0000259" key="6">
    <source>
        <dbReference type="SMART" id="SM00478"/>
    </source>
</evidence>
<protein>
    <recommendedName>
        <fullName evidence="2">DNA-3-methyladenine glycosylase II</fullName>
        <ecNumber evidence="2">3.2.2.21</ecNumber>
    </recommendedName>
</protein>
<dbReference type="Gene3D" id="1.10.1670.40">
    <property type="match status" value="1"/>
</dbReference>
<evidence type="ECO:0000256" key="4">
    <source>
        <dbReference type="ARBA" id="ARBA00023204"/>
    </source>
</evidence>
<dbReference type="InterPro" id="IPR003265">
    <property type="entry name" value="HhH-GPD_domain"/>
</dbReference>
<comment type="caution">
    <text evidence="7">The sequence shown here is derived from an EMBL/GenBank/DDBJ whole genome shotgun (WGS) entry which is preliminary data.</text>
</comment>
<evidence type="ECO:0000256" key="1">
    <source>
        <dbReference type="ARBA" id="ARBA00000086"/>
    </source>
</evidence>
<dbReference type="Pfam" id="PF00730">
    <property type="entry name" value="HhH-GPD"/>
    <property type="match status" value="1"/>
</dbReference>
<dbReference type="PANTHER" id="PTHR43003:SF13">
    <property type="entry name" value="DNA-3-METHYLADENINE GLYCOSYLASE 2"/>
    <property type="match status" value="1"/>
</dbReference>
<dbReference type="SUPFAM" id="SSF48150">
    <property type="entry name" value="DNA-glycosylase"/>
    <property type="match status" value="1"/>
</dbReference>
<keyword evidence="3" id="KW-0227">DNA damage</keyword>
<comment type="catalytic activity">
    <reaction evidence="1">
        <text>Hydrolysis of alkylated DNA, releasing 3-methyladenine, 3-methylguanine, 7-methylguanine and 7-methyladenine.</text>
        <dbReference type="EC" id="3.2.2.21"/>
    </reaction>
</comment>
<proteinExistence type="predicted"/>
<reference evidence="7" key="2">
    <citation type="submission" date="2021-08" db="EMBL/GenBank/DDBJ databases">
        <authorList>
            <person name="Tani A."/>
            <person name="Ola A."/>
            <person name="Ogura Y."/>
            <person name="Katsura K."/>
            <person name="Hayashi T."/>
        </authorList>
    </citation>
    <scope>NUCLEOTIDE SEQUENCE</scope>
    <source>
        <strain evidence="7">KCTC 52305</strain>
    </source>
</reference>
<dbReference type="CDD" id="cd00056">
    <property type="entry name" value="ENDO3c"/>
    <property type="match status" value="1"/>
</dbReference>
<evidence type="ECO:0000256" key="2">
    <source>
        <dbReference type="ARBA" id="ARBA00012000"/>
    </source>
</evidence>
<dbReference type="EC" id="3.2.2.21" evidence="2"/>
<dbReference type="InterPro" id="IPR051912">
    <property type="entry name" value="Alkylbase_DNA_Glycosylase/TA"/>
</dbReference>
<sequence>MRTTKARQQMGSAAPDVTGPAPAPRLLDSEAALREGVAALAGLDPVMARLVAAGAVPPLRRRPPGLEGLAGIVVAQQLSTASAGAIWARLKDRVPDLTAAALAAAPDAALREAGLSAPKIRTLRAVAAAVAAGHLPLDRLHALPADEAHRLMVAVHGIGPWTADVYLLFCLGHPDAFPAGDLALQEAARLADGLEARPSAAHLAARAELWRPWRGVAATVLWAYYARAKAREGAPVQT</sequence>
<keyword evidence="8" id="KW-1185">Reference proteome</keyword>
<name>A0ABQ4R4L2_9HYPH</name>
<reference evidence="7" key="1">
    <citation type="journal article" date="2021" name="Front. Microbiol.">
        <title>Comprehensive Comparative Genomics and Phenotyping of Methylobacterium Species.</title>
        <authorList>
            <person name="Alessa O."/>
            <person name="Ogura Y."/>
            <person name="Fujitani Y."/>
            <person name="Takami H."/>
            <person name="Hayashi T."/>
            <person name="Sahin N."/>
            <person name="Tani A."/>
        </authorList>
    </citation>
    <scope>NUCLEOTIDE SEQUENCE</scope>
    <source>
        <strain evidence="7">KCTC 52305</strain>
    </source>
</reference>
<feature type="domain" description="HhH-GPD" evidence="6">
    <location>
        <begin position="74"/>
        <end position="226"/>
    </location>
</feature>
<dbReference type="InterPro" id="IPR011257">
    <property type="entry name" value="DNA_glycosylase"/>
</dbReference>
<evidence type="ECO:0000256" key="3">
    <source>
        <dbReference type="ARBA" id="ARBA00022763"/>
    </source>
</evidence>
<evidence type="ECO:0000256" key="5">
    <source>
        <dbReference type="SAM" id="MobiDB-lite"/>
    </source>
</evidence>
<keyword evidence="4" id="KW-0234">DNA repair</keyword>
<dbReference type="Gene3D" id="1.10.340.30">
    <property type="entry name" value="Hypothetical protein, domain 2"/>
    <property type="match status" value="1"/>
</dbReference>
<dbReference type="PANTHER" id="PTHR43003">
    <property type="entry name" value="DNA-3-METHYLADENINE GLYCOSYLASE"/>
    <property type="match status" value="1"/>
</dbReference>
<dbReference type="SMART" id="SM00478">
    <property type="entry name" value="ENDO3c"/>
    <property type="match status" value="1"/>
</dbReference>
<dbReference type="Proteomes" id="UP001055167">
    <property type="component" value="Unassembled WGS sequence"/>
</dbReference>
<gene>
    <name evidence="7" type="ORF">OPKNFCMD_4529</name>
</gene>
<feature type="region of interest" description="Disordered" evidence="5">
    <location>
        <begin position="1"/>
        <end position="24"/>
    </location>
</feature>
<accession>A0ABQ4R4L2</accession>